<dbReference type="RefSeq" id="WP_357780385.1">
    <property type="nucleotide sequence ID" value="NZ_JBFAKC010000002.1"/>
</dbReference>
<evidence type="ECO:0000256" key="2">
    <source>
        <dbReference type="SAM" id="SignalP"/>
    </source>
</evidence>
<proteinExistence type="predicted"/>
<evidence type="ECO:0000313" key="4">
    <source>
        <dbReference type="Proteomes" id="UP001551695"/>
    </source>
</evidence>
<dbReference type="Proteomes" id="UP001551695">
    <property type="component" value="Unassembled WGS sequence"/>
</dbReference>
<evidence type="ECO:0000313" key="3">
    <source>
        <dbReference type="EMBL" id="MEV0706903.1"/>
    </source>
</evidence>
<feature type="signal peptide" evidence="2">
    <location>
        <begin position="1"/>
        <end position="24"/>
    </location>
</feature>
<keyword evidence="4" id="KW-1185">Reference proteome</keyword>
<organism evidence="3 4">
    <name type="scientific">Nocardia aurea</name>
    <dbReference type="NCBI Taxonomy" id="2144174"/>
    <lineage>
        <taxon>Bacteria</taxon>
        <taxon>Bacillati</taxon>
        <taxon>Actinomycetota</taxon>
        <taxon>Actinomycetes</taxon>
        <taxon>Mycobacteriales</taxon>
        <taxon>Nocardiaceae</taxon>
        <taxon>Nocardia</taxon>
    </lineage>
</organism>
<protein>
    <submittedName>
        <fullName evidence="3">Uncharacterized protein</fullName>
    </submittedName>
</protein>
<dbReference type="PROSITE" id="PS51257">
    <property type="entry name" value="PROKAR_LIPOPROTEIN"/>
    <property type="match status" value="1"/>
</dbReference>
<gene>
    <name evidence="3" type="ORF">AB0I48_05000</name>
</gene>
<feature type="region of interest" description="Disordered" evidence="1">
    <location>
        <begin position="56"/>
        <end position="75"/>
    </location>
</feature>
<name>A0ABV3FNC0_9NOCA</name>
<dbReference type="EMBL" id="JBFAKC010000002">
    <property type="protein sequence ID" value="MEV0706903.1"/>
    <property type="molecule type" value="Genomic_DNA"/>
</dbReference>
<evidence type="ECO:0000256" key="1">
    <source>
        <dbReference type="SAM" id="MobiDB-lite"/>
    </source>
</evidence>
<accession>A0ABV3FNC0</accession>
<keyword evidence="2" id="KW-0732">Signal</keyword>
<comment type="caution">
    <text evidence="3">The sequence shown here is derived from an EMBL/GenBank/DDBJ whole genome shotgun (WGS) entry which is preliminary data.</text>
</comment>
<sequence>MSILRSFATVVSAIVLIVILAACATDSPSGQADRQDKAAALSVITLHMPRDLWEQTSTGAGHKPIENPQRLTDEPNGMATVELTGAQLVEYLQMLDFNAHGGFMAQDKELAATVYDTLASALDGMQAPPAPGAPTPQVTIDAVAVPQDPAPPK</sequence>
<feature type="chain" id="PRO_5045414812" evidence="2">
    <location>
        <begin position="25"/>
        <end position="153"/>
    </location>
</feature>
<reference evidence="3 4" key="1">
    <citation type="submission" date="2024-06" db="EMBL/GenBank/DDBJ databases">
        <title>The Natural Products Discovery Center: Release of the First 8490 Sequenced Strains for Exploring Actinobacteria Biosynthetic Diversity.</title>
        <authorList>
            <person name="Kalkreuter E."/>
            <person name="Kautsar S.A."/>
            <person name="Yang D."/>
            <person name="Bader C.D."/>
            <person name="Teijaro C.N."/>
            <person name="Fluegel L."/>
            <person name="Davis C.M."/>
            <person name="Simpson J.R."/>
            <person name="Lauterbach L."/>
            <person name="Steele A.D."/>
            <person name="Gui C."/>
            <person name="Meng S."/>
            <person name="Li G."/>
            <person name="Viehrig K."/>
            <person name="Ye F."/>
            <person name="Su P."/>
            <person name="Kiefer A.F."/>
            <person name="Nichols A."/>
            <person name="Cepeda A.J."/>
            <person name="Yan W."/>
            <person name="Fan B."/>
            <person name="Jiang Y."/>
            <person name="Adhikari A."/>
            <person name="Zheng C.-J."/>
            <person name="Schuster L."/>
            <person name="Cowan T.M."/>
            <person name="Smanski M.J."/>
            <person name="Chevrette M.G."/>
            <person name="De Carvalho L.P.S."/>
            <person name="Shen B."/>
        </authorList>
    </citation>
    <scope>NUCLEOTIDE SEQUENCE [LARGE SCALE GENOMIC DNA]</scope>
    <source>
        <strain evidence="3 4">NPDC050403</strain>
    </source>
</reference>